<gene>
    <name evidence="2" type="ORF">IM816_02950</name>
</gene>
<evidence type="ECO:0000313" key="2">
    <source>
        <dbReference type="EMBL" id="URL59091.1"/>
    </source>
</evidence>
<evidence type="ECO:0000259" key="1">
    <source>
        <dbReference type="Pfam" id="PF12697"/>
    </source>
</evidence>
<dbReference type="GO" id="GO:0016787">
    <property type="term" value="F:hydrolase activity"/>
    <property type="evidence" value="ECO:0007669"/>
    <property type="project" value="UniProtKB-KW"/>
</dbReference>
<protein>
    <submittedName>
        <fullName evidence="2">Alpha/beta hydrolase</fullName>
    </submittedName>
</protein>
<name>A0ABY4T397_9GAMM</name>
<dbReference type="PANTHER" id="PTHR37946:SF1">
    <property type="entry name" value="SLL1969 PROTEIN"/>
    <property type="match status" value="1"/>
</dbReference>
<dbReference type="Gene3D" id="3.40.50.1820">
    <property type="entry name" value="alpha/beta hydrolase"/>
    <property type="match status" value="1"/>
</dbReference>
<proteinExistence type="predicted"/>
<dbReference type="PANTHER" id="PTHR37946">
    <property type="entry name" value="SLL1969 PROTEIN"/>
    <property type="match status" value="1"/>
</dbReference>
<dbReference type="RefSeq" id="WP_250339734.1">
    <property type="nucleotide sequence ID" value="NZ_CP063231.1"/>
</dbReference>
<keyword evidence="2" id="KW-0378">Hydrolase</keyword>
<reference evidence="2" key="1">
    <citation type="submission" date="2020-10" db="EMBL/GenBank/DDBJ databases">
        <title>Whole-genome sequence of Luteibacter sp. EIF3.</title>
        <authorList>
            <person name="Friedrich I."/>
            <person name="Hertel R."/>
            <person name="Daniel R."/>
        </authorList>
    </citation>
    <scope>NUCLEOTIDE SEQUENCE</scope>
    <source>
        <strain evidence="2">EIF3</strain>
    </source>
</reference>
<sequence>MTLPAPEVLLLHGLWMRGFAMAMLHRRLREEGFQVHQFEYMSVAAPPEQAIARLRKRMRSLAPGPVHVVGHSLGGILALLACRDGDDLPDGRIVCLGSPLNGSGAARGLTHRWGGDMLLGRSKELLEHGLDRWDGPRQVGVIAGRQPVGLGSLVGDVGSEHDGSVGVEETRLPGLTDHCILETSHTGMLVSADVARQVAYFLREGRFDTPLV</sequence>
<evidence type="ECO:0000313" key="3">
    <source>
        <dbReference type="Proteomes" id="UP001056681"/>
    </source>
</evidence>
<dbReference type="InterPro" id="IPR029058">
    <property type="entry name" value="AB_hydrolase_fold"/>
</dbReference>
<dbReference type="EMBL" id="CP063231">
    <property type="protein sequence ID" value="URL59091.1"/>
    <property type="molecule type" value="Genomic_DNA"/>
</dbReference>
<dbReference type="Proteomes" id="UP001056681">
    <property type="component" value="Chromosome"/>
</dbReference>
<dbReference type="Pfam" id="PF12697">
    <property type="entry name" value="Abhydrolase_6"/>
    <property type="match status" value="1"/>
</dbReference>
<dbReference type="InterPro" id="IPR000073">
    <property type="entry name" value="AB_hydrolase_1"/>
</dbReference>
<keyword evidence="3" id="KW-1185">Reference proteome</keyword>
<accession>A0ABY4T397</accession>
<feature type="domain" description="AB hydrolase-1" evidence="1">
    <location>
        <begin position="8"/>
        <end position="135"/>
    </location>
</feature>
<organism evidence="2 3">
    <name type="scientific">Luteibacter flocculans</name>
    <dbReference type="NCBI Taxonomy" id="2780091"/>
    <lineage>
        <taxon>Bacteria</taxon>
        <taxon>Pseudomonadati</taxon>
        <taxon>Pseudomonadota</taxon>
        <taxon>Gammaproteobacteria</taxon>
        <taxon>Lysobacterales</taxon>
        <taxon>Rhodanobacteraceae</taxon>
        <taxon>Luteibacter</taxon>
    </lineage>
</organism>
<dbReference type="SUPFAM" id="SSF53474">
    <property type="entry name" value="alpha/beta-Hydrolases"/>
    <property type="match status" value="1"/>
</dbReference>